<evidence type="ECO:0000256" key="3">
    <source>
        <dbReference type="ARBA" id="ARBA00022527"/>
    </source>
</evidence>
<proteinExistence type="inferred from homology"/>
<comment type="similarity">
    <text evidence="11">Belongs to the protein kinase superfamily. Ser/Thr protein kinase family. CDPK subfamily.</text>
</comment>
<dbReference type="SMART" id="SM00220">
    <property type="entry name" value="S_TKc"/>
    <property type="match status" value="1"/>
</dbReference>
<dbReference type="EC" id="2.7.11.1" evidence="2"/>
<dbReference type="InterPro" id="IPR008271">
    <property type="entry name" value="Ser/Thr_kinase_AS"/>
</dbReference>
<evidence type="ECO:0000256" key="12">
    <source>
        <dbReference type="ARBA" id="ARBA00047899"/>
    </source>
</evidence>
<dbReference type="CDD" id="cd05117">
    <property type="entry name" value="STKc_CAMK"/>
    <property type="match status" value="1"/>
</dbReference>
<dbReference type="InterPro" id="IPR011009">
    <property type="entry name" value="Kinase-like_dom_sf"/>
</dbReference>
<organism evidence="19 20">
    <name type="scientific">Apostasia shenzhenica</name>
    <dbReference type="NCBI Taxonomy" id="1088818"/>
    <lineage>
        <taxon>Eukaryota</taxon>
        <taxon>Viridiplantae</taxon>
        <taxon>Streptophyta</taxon>
        <taxon>Embryophyta</taxon>
        <taxon>Tracheophyta</taxon>
        <taxon>Spermatophyta</taxon>
        <taxon>Magnoliopsida</taxon>
        <taxon>Liliopsida</taxon>
        <taxon>Asparagales</taxon>
        <taxon>Orchidaceae</taxon>
        <taxon>Apostasioideae</taxon>
        <taxon>Apostasia</taxon>
    </lineage>
</organism>
<keyword evidence="4 19" id="KW-0808">Transferase</keyword>
<dbReference type="GO" id="GO:0004674">
    <property type="term" value="F:protein serine/threonine kinase activity"/>
    <property type="evidence" value="ECO:0007669"/>
    <property type="project" value="UniProtKB-KW"/>
</dbReference>
<evidence type="ECO:0000256" key="11">
    <source>
        <dbReference type="ARBA" id="ARBA00024334"/>
    </source>
</evidence>
<evidence type="ECO:0000313" key="20">
    <source>
        <dbReference type="Proteomes" id="UP000236161"/>
    </source>
</evidence>
<evidence type="ECO:0000256" key="7">
    <source>
        <dbReference type="ARBA" id="ARBA00022741"/>
    </source>
</evidence>
<evidence type="ECO:0000256" key="8">
    <source>
        <dbReference type="ARBA" id="ARBA00022777"/>
    </source>
</evidence>
<keyword evidence="10 15" id="KW-0067">ATP-binding</keyword>
<dbReference type="InterPro" id="IPR017441">
    <property type="entry name" value="Protein_kinase_ATP_BS"/>
</dbReference>
<dbReference type="STRING" id="1088818.A0A2H9ZZE1"/>
<dbReference type="SUPFAM" id="SSF56112">
    <property type="entry name" value="Protein kinase-like (PK-like)"/>
    <property type="match status" value="1"/>
</dbReference>
<dbReference type="PROSITE" id="PS50011">
    <property type="entry name" value="PROTEIN_KINASE_DOM"/>
    <property type="match status" value="1"/>
</dbReference>
<protein>
    <recommendedName>
        <fullName evidence="2">non-specific serine/threonine protein kinase</fullName>
        <ecNumber evidence="2">2.7.11.1</ecNumber>
    </recommendedName>
</protein>
<keyword evidence="6" id="KW-0677">Repeat</keyword>
<comment type="catalytic activity">
    <reaction evidence="12">
        <text>L-threonyl-[protein] + ATP = O-phospho-L-threonyl-[protein] + ADP + H(+)</text>
        <dbReference type="Rhea" id="RHEA:46608"/>
        <dbReference type="Rhea" id="RHEA-COMP:11060"/>
        <dbReference type="Rhea" id="RHEA-COMP:11605"/>
        <dbReference type="ChEBI" id="CHEBI:15378"/>
        <dbReference type="ChEBI" id="CHEBI:30013"/>
        <dbReference type="ChEBI" id="CHEBI:30616"/>
        <dbReference type="ChEBI" id="CHEBI:61977"/>
        <dbReference type="ChEBI" id="CHEBI:456216"/>
        <dbReference type="EC" id="2.7.11.1"/>
    </reaction>
</comment>
<feature type="region of interest" description="Disordered" evidence="17">
    <location>
        <begin position="1"/>
        <end position="79"/>
    </location>
</feature>
<keyword evidence="20" id="KW-1185">Reference proteome</keyword>
<keyword evidence="7 15" id="KW-0547">Nucleotide-binding</keyword>
<evidence type="ECO:0000256" key="10">
    <source>
        <dbReference type="ARBA" id="ARBA00022840"/>
    </source>
</evidence>
<evidence type="ECO:0000256" key="9">
    <source>
        <dbReference type="ARBA" id="ARBA00022837"/>
    </source>
</evidence>
<evidence type="ECO:0000256" key="13">
    <source>
        <dbReference type="ARBA" id="ARBA00048679"/>
    </source>
</evidence>
<evidence type="ECO:0000256" key="4">
    <source>
        <dbReference type="ARBA" id="ARBA00022679"/>
    </source>
</evidence>
<evidence type="ECO:0000256" key="2">
    <source>
        <dbReference type="ARBA" id="ARBA00012513"/>
    </source>
</evidence>
<evidence type="ECO:0000256" key="5">
    <source>
        <dbReference type="ARBA" id="ARBA00022723"/>
    </source>
</evidence>
<keyword evidence="8 19" id="KW-0418">Kinase</keyword>
<accession>A0A2H9ZZE1</accession>
<dbReference type="Pfam" id="PF00069">
    <property type="entry name" value="Pkinase"/>
    <property type="match status" value="1"/>
</dbReference>
<dbReference type="InterPro" id="IPR000719">
    <property type="entry name" value="Prot_kinase_dom"/>
</dbReference>
<feature type="compositionally biased region" description="Low complexity" evidence="17">
    <location>
        <begin position="14"/>
        <end position="32"/>
    </location>
</feature>
<dbReference type="GO" id="GO:0106310">
    <property type="term" value="F:protein serine kinase activity"/>
    <property type="evidence" value="ECO:0007669"/>
    <property type="project" value="RHEA"/>
</dbReference>
<dbReference type="FunFam" id="3.30.200.20:FF:000004">
    <property type="entry name" value="Calcium-dependent protein kinase 1"/>
    <property type="match status" value="1"/>
</dbReference>
<evidence type="ECO:0000256" key="15">
    <source>
        <dbReference type="PROSITE-ProRule" id="PRU10141"/>
    </source>
</evidence>
<feature type="compositionally biased region" description="Basic and acidic residues" evidence="17">
    <location>
        <begin position="1"/>
        <end position="12"/>
    </location>
</feature>
<name>A0A2H9ZZE1_9ASPA</name>
<evidence type="ECO:0000256" key="17">
    <source>
        <dbReference type="SAM" id="MobiDB-lite"/>
    </source>
</evidence>
<reference evidence="19 20" key="1">
    <citation type="journal article" date="2017" name="Nature">
        <title>The Apostasia genome and the evolution of orchids.</title>
        <authorList>
            <person name="Zhang G.Q."/>
            <person name="Liu K.W."/>
            <person name="Li Z."/>
            <person name="Lohaus R."/>
            <person name="Hsiao Y.Y."/>
            <person name="Niu S.C."/>
            <person name="Wang J.Y."/>
            <person name="Lin Y.C."/>
            <person name="Xu Q."/>
            <person name="Chen L.J."/>
            <person name="Yoshida K."/>
            <person name="Fujiwara S."/>
            <person name="Wang Z.W."/>
            <person name="Zhang Y.Q."/>
            <person name="Mitsuda N."/>
            <person name="Wang M."/>
            <person name="Liu G.H."/>
            <person name="Pecoraro L."/>
            <person name="Huang H.X."/>
            <person name="Xiao X.J."/>
            <person name="Lin M."/>
            <person name="Wu X.Y."/>
            <person name="Wu W.L."/>
            <person name="Chen Y.Y."/>
            <person name="Chang S.B."/>
            <person name="Sakamoto S."/>
            <person name="Ohme-Takagi M."/>
            <person name="Yagi M."/>
            <person name="Zeng S.J."/>
            <person name="Shen C.Y."/>
            <person name="Yeh C.M."/>
            <person name="Luo Y.B."/>
            <person name="Tsai W.C."/>
            <person name="Van de Peer Y."/>
            <person name="Liu Z.J."/>
        </authorList>
    </citation>
    <scope>NUCLEOTIDE SEQUENCE [LARGE SCALE GENOMIC DNA]</scope>
    <source>
        <strain evidence="20">cv. Shenzhen</strain>
        <tissue evidence="19">Stem</tissue>
    </source>
</reference>
<dbReference type="OrthoDB" id="40902at2759"/>
<feature type="domain" description="Protein kinase" evidence="18">
    <location>
        <begin position="99"/>
        <end position="366"/>
    </location>
</feature>
<dbReference type="EMBL" id="KZ452270">
    <property type="protein sequence ID" value="PKA48663.1"/>
    <property type="molecule type" value="Genomic_DNA"/>
</dbReference>
<comment type="function">
    <text evidence="14">CIPK serine-threonine protein kinases interact with CBL proteins. Binding of a CBL protein to the regulatory NAF domain of CIPK protein lead to the activation of the kinase in a calcium-dependent manner.</text>
</comment>
<sequence>MGCCCCKEEKPADPQASSQQQQVQPSSTPQQPENHAKREKPLLHPQSEESPPLKPKEPWSPPPQVTSSSSARTLLPLQQPPPTFDKTLIKFIDDIRNYYTLGEELGKGQYGVTCLCVENATGQSYACKSISKGKLVDKSNKEDVKREIQIMHHLKGQQNIVEFKGAYEDKHSFYILMELCAGGELFDHLVAKGHYSERMAASMCRAIVNAVYGCHSSGVIHRDLKPENLLFAAKDEGAILKLTDFGLSIFMEEGKFHGDVVGSAYFVAPEVLRHNYGKEIDMWSAGVILYILLSGVPPFLAETERGIFDAILHGDIDFNSSPWPSISSSAKDLVRNMLNQDPKKRITSAQALGLFVFPISGVHPGFSLSSMQLSFISTCKHLCSASAKAWQNILGLKKEEKHLIRRLIVWFSSG</sequence>
<feature type="binding site" evidence="15">
    <location>
        <position position="128"/>
    </location>
    <ligand>
        <name>ATP</name>
        <dbReference type="ChEBI" id="CHEBI:30616"/>
    </ligand>
</feature>
<evidence type="ECO:0000256" key="6">
    <source>
        <dbReference type="ARBA" id="ARBA00022737"/>
    </source>
</evidence>
<comment type="catalytic activity">
    <reaction evidence="13">
        <text>L-seryl-[protein] + ATP = O-phospho-L-seryl-[protein] + ADP + H(+)</text>
        <dbReference type="Rhea" id="RHEA:17989"/>
        <dbReference type="Rhea" id="RHEA-COMP:9863"/>
        <dbReference type="Rhea" id="RHEA-COMP:11604"/>
        <dbReference type="ChEBI" id="CHEBI:15378"/>
        <dbReference type="ChEBI" id="CHEBI:29999"/>
        <dbReference type="ChEBI" id="CHEBI:30616"/>
        <dbReference type="ChEBI" id="CHEBI:83421"/>
        <dbReference type="ChEBI" id="CHEBI:456216"/>
        <dbReference type="EC" id="2.7.11.1"/>
    </reaction>
</comment>
<keyword evidence="5" id="KW-0479">Metal-binding</keyword>
<evidence type="ECO:0000256" key="16">
    <source>
        <dbReference type="RuleBase" id="RU000304"/>
    </source>
</evidence>
<dbReference type="PROSITE" id="PS00107">
    <property type="entry name" value="PROTEIN_KINASE_ATP"/>
    <property type="match status" value="1"/>
</dbReference>
<keyword evidence="9" id="KW-0106">Calcium</keyword>
<dbReference type="Proteomes" id="UP000236161">
    <property type="component" value="Unassembled WGS sequence"/>
</dbReference>
<evidence type="ECO:0000313" key="19">
    <source>
        <dbReference type="EMBL" id="PKA48663.1"/>
    </source>
</evidence>
<dbReference type="AlphaFoldDB" id="A0A2H9ZZE1"/>
<dbReference type="GO" id="GO:0046872">
    <property type="term" value="F:metal ion binding"/>
    <property type="evidence" value="ECO:0007669"/>
    <property type="project" value="UniProtKB-KW"/>
</dbReference>
<dbReference type="FunFam" id="1.10.510.10:FF:000571">
    <property type="entry name" value="Maternal embryonic leucine zipper kinase"/>
    <property type="match status" value="1"/>
</dbReference>
<dbReference type="PROSITE" id="PS00108">
    <property type="entry name" value="PROTEIN_KINASE_ST"/>
    <property type="match status" value="1"/>
</dbReference>
<evidence type="ECO:0000259" key="18">
    <source>
        <dbReference type="PROSITE" id="PS50011"/>
    </source>
</evidence>
<dbReference type="GO" id="GO:0005524">
    <property type="term" value="F:ATP binding"/>
    <property type="evidence" value="ECO:0007669"/>
    <property type="project" value="UniProtKB-UniRule"/>
</dbReference>
<dbReference type="InterPro" id="IPR050205">
    <property type="entry name" value="CDPK_Ser/Thr_kinases"/>
</dbReference>
<dbReference type="Gene3D" id="3.30.200.20">
    <property type="entry name" value="Phosphorylase Kinase, domain 1"/>
    <property type="match status" value="1"/>
</dbReference>
<evidence type="ECO:0000256" key="14">
    <source>
        <dbReference type="ARBA" id="ARBA00058225"/>
    </source>
</evidence>
<comment type="similarity">
    <text evidence="1">Belongs to the protein kinase superfamily. CAMK Ser/Thr protein kinase family. SNF1 subfamily.</text>
</comment>
<gene>
    <name evidence="19" type="primary">CPK2</name>
    <name evidence="19" type="ORF">AXF42_Ash018480</name>
</gene>
<keyword evidence="3 16" id="KW-0723">Serine/threonine-protein kinase</keyword>
<evidence type="ECO:0000256" key="1">
    <source>
        <dbReference type="ARBA" id="ARBA00006234"/>
    </source>
</evidence>
<dbReference type="Gene3D" id="1.10.510.10">
    <property type="entry name" value="Transferase(Phosphotransferase) domain 1"/>
    <property type="match status" value="1"/>
</dbReference>
<dbReference type="PANTHER" id="PTHR24349">
    <property type="entry name" value="SERINE/THREONINE-PROTEIN KINASE"/>
    <property type="match status" value="1"/>
</dbReference>